<keyword evidence="2 8" id="KW-0813">Transport</keyword>
<keyword evidence="7 8" id="KW-0998">Cell outer membrane</keyword>
<keyword evidence="10" id="KW-0732">Signal</keyword>
<dbReference type="InterPro" id="IPR013784">
    <property type="entry name" value="Carb-bd-like_fold"/>
</dbReference>
<evidence type="ECO:0000256" key="2">
    <source>
        <dbReference type="ARBA" id="ARBA00022448"/>
    </source>
</evidence>
<comment type="subcellular location">
    <subcellularLocation>
        <location evidence="1 8">Cell outer membrane</location>
        <topology evidence="1 8">Multi-pass membrane protein</topology>
    </subcellularLocation>
</comment>
<evidence type="ECO:0000313" key="14">
    <source>
        <dbReference type="Proteomes" id="UP000588068"/>
    </source>
</evidence>
<dbReference type="RefSeq" id="WP_184332151.1">
    <property type="nucleotide sequence ID" value="NZ_JACHHZ010000003.1"/>
</dbReference>
<dbReference type="Pfam" id="PF00593">
    <property type="entry name" value="TonB_dep_Rec_b-barrel"/>
    <property type="match status" value="1"/>
</dbReference>
<evidence type="ECO:0000256" key="3">
    <source>
        <dbReference type="ARBA" id="ARBA00022452"/>
    </source>
</evidence>
<keyword evidence="6 8" id="KW-0472">Membrane</keyword>
<evidence type="ECO:0000259" key="11">
    <source>
        <dbReference type="Pfam" id="PF00593"/>
    </source>
</evidence>
<accession>A0A841HK59</accession>
<evidence type="ECO:0000256" key="5">
    <source>
        <dbReference type="ARBA" id="ARBA00023077"/>
    </source>
</evidence>
<dbReference type="NCBIfam" id="TIGR01782">
    <property type="entry name" value="TonB-Xanth-Caul"/>
    <property type="match status" value="1"/>
</dbReference>
<dbReference type="PANTHER" id="PTHR40980:SF4">
    <property type="entry name" value="TONB-DEPENDENT RECEPTOR-LIKE BETA-BARREL DOMAIN-CONTAINING PROTEIN"/>
    <property type="match status" value="1"/>
</dbReference>
<dbReference type="InterPro" id="IPR037066">
    <property type="entry name" value="Plug_dom_sf"/>
</dbReference>
<keyword evidence="14" id="KW-1185">Reference proteome</keyword>
<dbReference type="GO" id="GO:0009279">
    <property type="term" value="C:cell outer membrane"/>
    <property type="evidence" value="ECO:0007669"/>
    <property type="project" value="UniProtKB-SubCell"/>
</dbReference>
<evidence type="ECO:0000256" key="10">
    <source>
        <dbReference type="SAM" id="SignalP"/>
    </source>
</evidence>
<gene>
    <name evidence="13" type="ORF">HNQ60_002472</name>
</gene>
<dbReference type="Gene3D" id="2.40.170.20">
    <property type="entry name" value="TonB-dependent receptor, beta-barrel domain"/>
    <property type="match status" value="1"/>
</dbReference>
<organism evidence="13 14">
    <name type="scientific">Povalibacter uvarum</name>
    <dbReference type="NCBI Taxonomy" id="732238"/>
    <lineage>
        <taxon>Bacteria</taxon>
        <taxon>Pseudomonadati</taxon>
        <taxon>Pseudomonadota</taxon>
        <taxon>Gammaproteobacteria</taxon>
        <taxon>Steroidobacterales</taxon>
        <taxon>Steroidobacteraceae</taxon>
        <taxon>Povalibacter</taxon>
    </lineage>
</organism>
<evidence type="ECO:0000256" key="7">
    <source>
        <dbReference type="ARBA" id="ARBA00023237"/>
    </source>
</evidence>
<comment type="caution">
    <text evidence="13">The sequence shown here is derived from an EMBL/GenBank/DDBJ whole genome shotgun (WGS) entry which is preliminary data.</text>
</comment>
<keyword evidence="13" id="KW-0675">Receptor</keyword>
<evidence type="ECO:0000256" key="1">
    <source>
        <dbReference type="ARBA" id="ARBA00004571"/>
    </source>
</evidence>
<reference evidence="13 14" key="1">
    <citation type="submission" date="2020-08" db="EMBL/GenBank/DDBJ databases">
        <title>Genomic Encyclopedia of Type Strains, Phase IV (KMG-IV): sequencing the most valuable type-strain genomes for metagenomic binning, comparative biology and taxonomic classification.</title>
        <authorList>
            <person name="Goeker M."/>
        </authorList>
    </citation>
    <scope>NUCLEOTIDE SEQUENCE [LARGE SCALE GENOMIC DNA]</scope>
    <source>
        <strain evidence="13 14">DSM 26723</strain>
    </source>
</reference>
<evidence type="ECO:0000259" key="12">
    <source>
        <dbReference type="Pfam" id="PF07715"/>
    </source>
</evidence>
<dbReference type="InterPro" id="IPR039426">
    <property type="entry name" value="TonB-dep_rcpt-like"/>
</dbReference>
<dbReference type="InterPro" id="IPR010104">
    <property type="entry name" value="TonB_rcpt_bac"/>
</dbReference>
<dbReference type="Pfam" id="PF13620">
    <property type="entry name" value="CarboxypepD_reg"/>
    <property type="match status" value="1"/>
</dbReference>
<dbReference type="PANTHER" id="PTHR40980">
    <property type="entry name" value="PLUG DOMAIN-CONTAINING PROTEIN"/>
    <property type="match status" value="1"/>
</dbReference>
<proteinExistence type="inferred from homology"/>
<dbReference type="Gene3D" id="2.170.130.10">
    <property type="entry name" value="TonB-dependent receptor, plug domain"/>
    <property type="match status" value="1"/>
</dbReference>
<dbReference type="Gene3D" id="2.60.40.1120">
    <property type="entry name" value="Carboxypeptidase-like, regulatory domain"/>
    <property type="match status" value="1"/>
</dbReference>
<dbReference type="SUPFAM" id="SSF49452">
    <property type="entry name" value="Starch-binding domain-like"/>
    <property type="match status" value="1"/>
</dbReference>
<evidence type="ECO:0000256" key="9">
    <source>
        <dbReference type="RuleBase" id="RU003357"/>
    </source>
</evidence>
<evidence type="ECO:0000256" key="4">
    <source>
        <dbReference type="ARBA" id="ARBA00022692"/>
    </source>
</evidence>
<feature type="domain" description="TonB-dependent receptor plug" evidence="12">
    <location>
        <begin position="136"/>
        <end position="235"/>
    </location>
</feature>
<dbReference type="CDD" id="cd01347">
    <property type="entry name" value="ligand_gated_channel"/>
    <property type="match status" value="1"/>
</dbReference>
<dbReference type="AlphaFoldDB" id="A0A841HK59"/>
<dbReference type="InterPro" id="IPR036942">
    <property type="entry name" value="Beta-barrel_TonB_sf"/>
</dbReference>
<feature type="signal peptide" evidence="10">
    <location>
        <begin position="1"/>
        <end position="26"/>
    </location>
</feature>
<feature type="chain" id="PRO_5032647325" evidence="10">
    <location>
        <begin position="27"/>
        <end position="943"/>
    </location>
</feature>
<dbReference type="EMBL" id="JACHHZ010000003">
    <property type="protein sequence ID" value="MBB6093591.1"/>
    <property type="molecule type" value="Genomic_DNA"/>
</dbReference>
<evidence type="ECO:0000256" key="8">
    <source>
        <dbReference type="PROSITE-ProRule" id="PRU01360"/>
    </source>
</evidence>
<sequence>MKRHHYPFVAAAVAAALAAPLSSAWAGEIVGRVTEAATGRALPNATVRVPQLGRTVQADRSGDYRIADLPAGSYTVEVEYVGFGTVKQDVTVADTGEARQAFALGAAVGDLEEVTVTGYRLAQITALQDKKSSKTLKESVTADDAGKLPDQNAGETLARVVGVAVSTDQGEGRYVTIRGIDAALSNVTIDGQLIGSPEGDTRRVALDTVPANILSKLEVIKSATPDLDGNAIGGTVNLVTPSVFDDPDGRFFSATADYGYYDLGGQNPWGGSVGWGNVFNDRFGIVLSASYSDREFNSHNLQGGDPWVESDDEGSALIPDEMGLRDYLIRRVRKGFVANLEFRPNDNVKLHWRNLYNRYEDTEEQPEVVYDYRNGDLENQTATSGTFTEGEGERLNTKRFEIQSILSSSLGGDVQIGDWNIAFSGTYGKTEQDTPYDNEYNFELGDEIPMSYDTSDYFWVVDAGPEFQDPDNFEFNQAARGHQLIEEELRIAQLDFKRDFDWSDKSGFLKFGAKYISRENTSDQDMIVYDGFDGEDDYLLSQVMRQGDPDFYRSERNYYTFGPYPDYDLADRFFRDNEDQFEIDDADTIANSYGVDYRVKEDVTAGYIMGQLEIGSATFIGGVRVEQTDTDFDAYDIVFLDGDAPNPPPQVTGSKKYTNVLPDLLMTWAVRDDVLVRAAWTNTIGRPSYEQNVPFRIFEIEEDFVDDDTGIVFYEGAIEAGNSDLDPLESTNYDVAVEWYLQPAGLLSAGLFYKDIENPIFNRIQILEDEDFEGRRYSELEIQQPQNAQTGEILGVELGFQQQFTSLPSFLSGFGVSISYTWTDSEATVFDRDEKVPFFMQSEHVGNAALFWEQHGVELRLAYSYRSEYLDSLGDSAAQDLYVDTHGQLDFKASYEFSKQLSTFFQVQNINDEPLRFYSGDKSRLAENEIYSWNALAGMSFKF</sequence>
<evidence type="ECO:0000313" key="13">
    <source>
        <dbReference type="EMBL" id="MBB6093591.1"/>
    </source>
</evidence>
<comment type="similarity">
    <text evidence="8 9">Belongs to the TonB-dependent receptor family.</text>
</comment>
<evidence type="ECO:0000256" key="6">
    <source>
        <dbReference type="ARBA" id="ARBA00023136"/>
    </source>
</evidence>
<protein>
    <submittedName>
        <fullName evidence="13">TonB-dependent receptor</fullName>
    </submittedName>
</protein>
<keyword evidence="4 8" id="KW-0812">Transmembrane</keyword>
<keyword evidence="5 9" id="KW-0798">TonB box</keyword>
<feature type="domain" description="TonB-dependent receptor-like beta-barrel" evidence="11">
    <location>
        <begin position="472"/>
        <end position="910"/>
    </location>
</feature>
<dbReference type="InterPro" id="IPR000531">
    <property type="entry name" value="Beta-barrel_TonB"/>
</dbReference>
<dbReference type="Pfam" id="PF07715">
    <property type="entry name" value="Plug"/>
    <property type="match status" value="1"/>
</dbReference>
<name>A0A841HK59_9GAMM</name>
<dbReference type="Proteomes" id="UP000588068">
    <property type="component" value="Unassembled WGS sequence"/>
</dbReference>
<dbReference type="SUPFAM" id="SSF56935">
    <property type="entry name" value="Porins"/>
    <property type="match status" value="1"/>
</dbReference>
<dbReference type="PROSITE" id="PS52016">
    <property type="entry name" value="TONB_DEPENDENT_REC_3"/>
    <property type="match status" value="1"/>
</dbReference>
<dbReference type="GO" id="GO:0030246">
    <property type="term" value="F:carbohydrate binding"/>
    <property type="evidence" value="ECO:0007669"/>
    <property type="project" value="InterPro"/>
</dbReference>
<keyword evidence="3 8" id="KW-1134">Transmembrane beta strand</keyword>
<dbReference type="InterPro" id="IPR012910">
    <property type="entry name" value="Plug_dom"/>
</dbReference>